<evidence type="ECO:0000313" key="1">
    <source>
        <dbReference type="EMBL" id="KAJ2967881.1"/>
    </source>
</evidence>
<proteinExistence type="predicted"/>
<evidence type="ECO:0000313" key="2">
    <source>
        <dbReference type="Proteomes" id="UP001144978"/>
    </source>
</evidence>
<protein>
    <submittedName>
        <fullName evidence="1">Uncharacterized protein</fullName>
    </submittedName>
</protein>
<organism evidence="1 2">
    <name type="scientific">Trametes sanguinea</name>
    <dbReference type="NCBI Taxonomy" id="158606"/>
    <lineage>
        <taxon>Eukaryota</taxon>
        <taxon>Fungi</taxon>
        <taxon>Dikarya</taxon>
        <taxon>Basidiomycota</taxon>
        <taxon>Agaricomycotina</taxon>
        <taxon>Agaricomycetes</taxon>
        <taxon>Polyporales</taxon>
        <taxon>Polyporaceae</taxon>
        <taxon>Trametes</taxon>
    </lineage>
</organism>
<accession>A0ACC1MNG5</accession>
<keyword evidence="2" id="KW-1185">Reference proteome</keyword>
<name>A0ACC1MNG5_9APHY</name>
<dbReference type="Proteomes" id="UP001144978">
    <property type="component" value="Unassembled WGS sequence"/>
</dbReference>
<reference evidence="1" key="1">
    <citation type="submission" date="2022-08" db="EMBL/GenBank/DDBJ databases">
        <title>Genome Sequence of Pycnoporus sanguineus.</title>
        <authorList>
            <person name="Buettner E."/>
        </authorList>
    </citation>
    <scope>NUCLEOTIDE SEQUENCE</scope>
    <source>
        <strain evidence="1">CG-C14</strain>
    </source>
</reference>
<sequence>MKSAGLSASSTSTASTPIASKSRPAANTSRTAAIPATPFAPVAGTKAKSKAPVVPDEDSDTDAPKQRGKKKEDKKKDEPRAGLCSGAHLGL</sequence>
<gene>
    <name evidence="1" type="ORF">NUW54_g13378</name>
</gene>
<dbReference type="EMBL" id="JANSHE010006188">
    <property type="protein sequence ID" value="KAJ2967881.1"/>
    <property type="molecule type" value="Genomic_DNA"/>
</dbReference>
<comment type="caution">
    <text evidence="1">The sequence shown here is derived from an EMBL/GenBank/DDBJ whole genome shotgun (WGS) entry which is preliminary data.</text>
</comment>